<accession>A0A8E6EZ88</accession>
<feature type="compositionally biased region" description="Basic residues" evidence="1">
    <location>
        <begin position="8"/>
        <end position="18"/>
    </location>
</feature>
<dbReference type="KEGG" id="tsph:KIH39_04540"/>
<evidence type="ECO:0000313" key="3">
    <source>
        <dbReference type="Proteomes" id="UP000676194"/>
    </source>
</evidence>
<dbReference type="Proteomes" id="UP000676194">
    <property type="component" value="Chromosome"/>
</dbReference>
<gene>
    <name evidence="2" type="ORF">KIH39_04540</name>
</gene>
<keyword evidence="3" id="KW-1185">Reference proteome</keyword>
<evidence type="ECO:0000256" key="1">
    <source>
        <dbReference type="SAM" id="MobiDB-lite"/>
    </source>
</evidence>
<evidence type="ECO:0000313" key="2">
    <source>
        <dbReference type="EMBL" id="QVL33191.1"/>
    </source>
</evidence>
<dbReference type="RefSeq" id="WP_213498081.1">
    <property type="nucleotide sequence ID" value="NZ_CP074694.1"/>
</dbReference>
<protein>
    <submittedName>
        <fullName evidence="2">Uncharacterized protein</fullName>
    </submittedName>
</protein>
<proteinExistence type="predicted"/>
<dbReference type="EMBL" id="CP074694">
    <property type="protein sequence ID" value="QVL33191.1"/>
    <property type="molecule type" value="Genomic_DNA"/>
</dbReference>
<dbReference type="AlphaFoldDB" id="A0A8E6EZ88"/>
<name>A0A8E6EZ88_9BACT</name>
<reference evidence="2" key="1">
    <citation type="submission" date="2021-05" db="EMBL/GenBank/DDBJ databases">
        <title>Complete genome sequence of the cellulolytic planctomycete Telmatocola sphagniphila SP2T and characterization of the first cellulase from planctomycetes.</title>
        <authorList>
            <person name="Rakitin A.L."/>
            <person name="Beletsky A.V."/>
            <person name="Naumoff D.G."/>
            <person name="Kulichevskaya I.S."/>
            <person name="Mardanov A.V."/>
            <person name="Ravin N.V."/>
            <person name="Dedysh S.N."/>
        </authorList>
    </citation>
    <scope>NUCLEOTIDE SEQUENCE</scope>
    <source>
        <strain evidence="2">SP2T</strain>
    </source>
</reference>
<feature type="region of interest" description="Disordered" evidence="1">
    <location>
        <begin position="1"/>
        <end position="51"/>
    </location>
</feature>
<organism evidence="2 3">
    <name type="scientific">Telmatocola sphagniphila</name>
    <dbReference type="NCBI Taxonomy" id="1123043"/>
    <lineage>
        <taxon>Bacteria</taxon>
        <taxon>Pseudomonadati</taxon>
        <taxon>Planctomycetota</taxon>
        <taxon>Planctomycetia</taxon>
        <taxon>Gemmatales</taxon>
        <taxon>Gemmataceae</taxon>
    </lineage>
</organism>
<sequence>MFREPKSGWRRVTARPRRTKADWANELADLMRTRNAKPQRGPRPSMRNNAV</sequence>